<organism evidence="2 3">
    <name type="scientific">Staurois parvus</name>
    <dbReference type="NCBI Taxonomy" id="386267"/>
    <lineage>
        <taxon>Eukaryota</taxon>
        <taxon>Metazoa</taxon>
        <taxon>Chordata</taxon>
        <taxon>Craniata</taxon>
        <taxon>Vertebrata</taxon>
        <taxon>Euteleostomi</taxon>
        <taxon>Amphibia</taxon>
        <taxon>Batrachia</taxon>
        <taxon>Anura</taxon>
        <taxon>Neobatrachia</taxon>
        <taxon>Ranoidea</taxon>
        <taxon>Ranidae</taxon>
        <taxon>Staurois</taxon>
    </lineage>
</organism>
<comment type="caution">
    <text evidence="2">The sequence shown here is derived from an EMBL/GenBank/DDBJ whole genome shotgun (WGS) entry which is preliminary data.</text>
</comment>
<evidence type="ECO:0000313" key="3">
    <source>
        <dbReference type="Proteomes" id="UP001162483"/>
    </source>
</evidence>
<dbReference type="EMBL" id="CATNWA010021629">
    <property type="protein sequence ID" value="CAI9623340.1"/>
    <property type="molecule type" value="Genomic_DNA"/>
</dbReference>
<accession>A0ABN9HSX7</accession>
<protein>
    <submittedName>
        <fullName evidence="2">Uncharacterized protein</fullName>
    </submittedName>
</protein>
<gene>
    <name evidence="2" type="ORF">SPARVUS_LOCUS16455597</name>
</gene>
<dbReference type="Proteomes" id="UP001162483">
    <property type="component" value="Unassembled WGS sequence"/>
</dbReference>
<proteinExistence type="predicted"/>
<keyword evidence="3" id="KW-1185">Reference proteome</keyword>
<keyword evidence="1" id="KW-0732">Signal</keyword>
<name>A0ABN9HSX7_9NEOB</name>
<evidence type="ECO:0000313" key="2">
    <source>
        <dbReference type="EMBL" id="CAI9623340.1"/>
    </source>
</evidence>
<reference evidence="2" key="1">
    <citation type="submission" date="2023-05" db="EMBL/GenBank/DDBJ databases">
        <authorList>
            <person name="Stuckert A."/>
        </authorList>
    </citation>
    <scope>NUCLEOTIDE SEQUENCE</scope>
</reference>
<feature type="signal peptide" evidence="1">
    <location>
        <begin position="1"/>
        <end position="24"/>
    </location>
</feature>
<feature type="chain" id="PRO_5045233986" evidence="1">
    <location>
        <begin position="25"/>
        <end position="49"/>
    </location>
</feature>
<evidence type="ECO:0000256" key="1">
    <source>
        <dbReference type="SAM" id="SignalP"/>
    </source>
</evidence>
<sequence>MCQLSCLLTHAGVFHFLSLGCCMASHCFCLHAPHCGSHTMVLAPCDLPN</sequence>